<evidence type="ECO:0000313" key="3">
    <source>
        <dbReference type="Proteomes" id="UP000639338"/>
    </source>
</evidence>
<feature type="region of interest" description="Disordered" evidence="1">
    <location>
        <begin position="125"/>
        <end position="173"/>
    </location>
</feature>
<accession>A0A834XL29</accession>
<comment type="caution">
    <text evidence="2">The sequence shown here is derived from an EMBL/GenBank/DDBJ whole genome shotgun (WGS) entry which is preliminary data.</text>
</comment>
<proteinExistence type="predicted"/>
<feature type="compositionally biased region" description="Polar residues" evidence="1">
    <location>
        <begin position="148"/>
        <end position="167"/>
    </location>
</feature>
<evidence type="ECO:0000256" key="1">
    <source>
        <dbReference type="SAM" id="MobiDB-lite"/>
    </source>
</evidence>
<dbReference type="EMBL" id="JACMRX010000005">
    <property type="protein sequence ID" value="KAF7988905.1"/>
    <property type="molecule type" value="Genomic_DNA"/>
</dbReference>
<organism evidence="2 3">
    <name type="scientific">Aphidius gifuensis</name>
    <name type="common">Parasitoid wasp</name>
    <dbReference type="NCBI Taxonomy" id="684658"/>
    <lineage>
        <taxon>Eukaryota</taxon>
        <taxon>Metazoa</taxon>
        <taxon>Ecdysozoa</taxon>
        <taxon>Arthropoda</taxon>
        <taxon>Hexapoda</taxon>
        <taxon>Insecta</taxon>
        <taxon>Pterygota</taxon>
        <taxon>Neoptera</taxon>
        <taxon>Endopterygota</taxon>
        <taxon>Hymenoptera</taxon>
        <taxon>Apocrita</taxon>
        <taxon>Ichneumonoidea</taxon>
        <taxon>Braconidae</taxon>
        <taxon>Aphidiinae</taxon>
        <taxon>Aphidius</taxon>
    </lineage>
</organism>
<sequence length="241" mass="27469">MSWQDQKAAIRKKKRCNVQSLNKTGGGPLETIDINDDEMSVIVPTVTVFGNKNIDESMAKFDDDSIEDDELKDTIIDGIHEDTYVIDDTKKNYDVIDDINRIINVENDSNIEFKNEAMSLSNELKSFETPTGPSDIKKNPGTDLVLSPKSTRNIKNDHSTNSQVSTSKHPRASAVQRQKLALKNSENIIEVSKKEVNIREKFYHQKLYYLAKTTHLKNTQSRALHSLTNKLFIPYFLIPPW</sequence>
<gene>
    <name evidence="2" type="ORF">HCN44_007215</name>
</gene>
<keyword evidence="3" id="KW-1185">Reference proteome</keyword>
<protein>
    <submittedName>
        <fullName evidence="2">Uncharacterized protein</fullName>
    </submittedName>
</protein>
<reference evidence="2 3" key="1">
    <citation type="submission" date="2020-08" db="EMBL/GenBank/DDBJ databases">
        <title>Aphidius gifuensis genome sequencing and assembly.</title>
        <authorList>
            <person name="Du Z."/>
        </authorList>
    </citation>
    <scope>NUCLEOTIDE SEQUENCE [LARGE SCALE GENOMIC DNA]</scope>
    <source>
        <strain evidence="2">YNYX2018</strain>
        <tissue evidence="2">Adults</tissue>
    </source>
</reference>
<dbReference type="Proteomes" id="UP000639338">
    <property type="component" value="Unassembled WGS sequence"/>
</dbReference>
<name>A0A834XL29_APHGI</name>
<dbReference type="AlphaFoldDB" id="A0A834XL29"/>
<evidence type="ECO:0000313" key="2">
    <source>
        <dbReference type="EMBL" id="KAF7988905.1"/>
    </source>
</evidence>